<dbReference type="GO" id="GO:0003712">
    <property type="term" value="F:transcription coregulator activity"/>
    <property type="evidence" value="ECO:0007669"/>
    <property type="project" value="InterPro"/>
</dbReference>
<dbReference type="PANTHER" id="PTHR46567:SF1">
    <property type="entry name" value="MEDIATOR OF RNA POLYMERASE II TRANSCRIPTION SUBUNIT 12"/>
    <property type="match status" value="1"/>
</dbReference>
<protein>
    <recommendedName>
        <fullName evidence="4">Mediator of RNA polymerase II transcription subunit 12</fullName>
    </recommendedName>
    <alternativeName>
        <fullName evidence="11">Mediator complex subunit 12</fullName>
    </alternativeName>
</protein>
<sequence length="1525" mass="167482">MGVPPRQPQRALSSTLPVQRPSHHQRTLSQQYISSTSTSPTRKDTQPGVEAASEPADAGQGRNHASTPRRGGSKLRLELSNDLSAGPASATGSPQAFTPSRMMPMSDTMEIDTMSPAMSRASQQDTDNLPVPMPKRRPQASQLPAATPRIPPPTTSQVKKDARPKPYTVEIPSDAPRLPSTNRPDALNSDLFSKGLFSGHADFFPWAGNHHEDKWSPEAIQKGTWDKGSQNEASSARLAVLPALKQKSGLNALSSIFMGVLNQRRHRGQVTAPSTFKPPPRVTLTDTKRELWLKDLANPTISLRRLSRTIPHGIRGRILLDQCLNKAVPTERAVWLAKCVGANEIRAFKRKGAGGALPLGGEWKWVRDWTIFVEQFIEATISSFADPDWKARVTYAIRLATNLYSEQLLERDHYLDWIMSGLENSPQSRIPMWILIAKLAWTDLLRSRKYGRRLVCALLGHLHNIQSDIDGDILIQLSSQLSNLLKTLLTTYPESFIAPSSWGRHRDTLKAAFAADDLACQSAYQNVSSRNAQLTVANTAPPAGRQYLVRLLDSSLQGHNDPELANKCWAASDNKLDTVKTVIEWGTSLHRPGAAKVYVAAKLIKSWGSFNINPTTAVLDLLCEVPQGDKLRSKAVFSLVAELVRSQIFSVSQYIQWLIGRGGLQEGADIDPDDGPCASRLLIELPLHSMSETQKAQRSSLLRRAGQYSTAEEADDIANALRCVDDSLGLSSHLGISDTQQKRVPMRKLLRMVSSSSKAVQTSIGAHLRVVFNTSLLSKLDSATALSMFSSVRLMLETVEDFSMLSHILTACSTTEDADLLAACADTLQSHLEVFLCLDSADALFNHLLDRHRAITREQGTATRSLLAALAGLAKRLPQREELAKQLQRELAQSDRSNALDACSPVSDNMAMQSQSTDGEVSEQIDKLLASGNSIDHPTMNRLFRNLIPKLESGWAKEDDSRRIFGSLLARLRIFDSQHFDKLMADWVSHSRTLKDRPPLLQLFPLLASLGCLSMTSMLQTANAGPPSMDNTLLGPDKLSPSSAVYQGELLQLLVMPLPKGAAVEQDEAYRYHIQQKVTRSEQPKALVTLIRNALIEYSMLRDKDVAQILLDDVVFQDYVLETLRYLVVADTTAVANALNVGTLPAGANGIVHKVVTKLLVPSNDGSEATSFDTILSLANELTMPFCQLKLNLDLAASRLGSGEHDEENQSQFESFAKAMDRAIEARNIMWTSMLPCLSQDITRNLSSQAHSRFLDLIPSLKSASSEDGATSEHRVHLAENLLGVIQAIIAGQPPPKAGQLPPGLVDKLTDLWEIVASRDEMHEQARQQVLGHWLPALLKFITLHSISAEAMATPNPSQTAATKVVVSPGHEARARICLVLCGLLLELDSRPETARSALVPEILDIAAILVDGLSDDLRTQCAKTILFLPGTTPSTNTTSDPRIYYLFSMPQPTWAENLRLAHRDKASLPHSAAARGMGAMYGVVQERLTPFMLRRWEILSEPTPNVGENDTSLSLGLFEAIKTQ</sequence>
<accession>A0AB34G1F7</accession>
<feature type="region of interest" description="Disordered" evidence="12">
    <location>
        <begin position="83"/>
        <end position="102"/>
    </location>
</feature>
<evidence type="ECO:0000256" key="1">
    <source>
        <dbReference type="ARBA" id="ARBA00004123"/>
    </source>
</evidence>
<keyword evidence="5" id="KW-0678">Repressor</keyword>
<comment type="subunit">
    <text evidence="3">Component of the SRB8-11 complex, which itself associates with the Mediator complex.</text>
</comment>
<name>A0AB34G1F7_9HYPO</name>
<feature type="compositionally biased region" description="Polar residues" evidence="12">
    <location>
        <begin position="27"/>
        <end position="40"/>
    </location>
</feature>
<dbReference type="Pfam" id="PF09497">
    <property type="entry name" value="Med12"/>
    <property type="match status" value="1"/>
</dbReference>
<evidence type="ECO:0000256" key="8">
    <source>
        <dbReference type="ARBA" id="ARBA00023163"/>
    </source>
</evidence>
<evidence type="ECO:0000256" key="2">
    <source>
        <dbReference type="ARBA" id="ARBA00010289"/>
    </source>
</evidence>
<dbReference type="PANTHER" id="PTHR46567">
    <property type="entry name" value="MEDIATOR OF RNA POLYMERASE II TRANSCRIPTION SUBUNIT 12"/>
    <property type="match status" value="1"/>
</dbReference>
<evidence type="ECO:0000256" key="11">
    <source>
        <dbReference type="ARBA" id="ARBA00032010"/>
    </source>
</evidence>
<feature type="domain" description="Mediator complex subunit Med12" evidence="13">
    <location>
        <begin position="275"/>
        <end position="338"/>
    </location>
</feature>
<dbReference type="SMART" id="SM01281">
    <property type="entry name" value="Med12"/>
    <property type="match status" value="1"/>
</dbReference>
<dbReference type="GO" id="GO:0006357">
    <property type="term" value="P:regulation of transcription by RNA polymerase II"/>
    <property type="evidence" value="ECO:0007669"/>
    <property type="project" value="InterPro"/>
</dbReference>
<keyword evidence="6" id="KW-0805">Transcription regulation</keyword>
<evidence type="ECO:0000256" key="5">
    <source>
        <dbReference type="ARBA" id="ARBA00022491"/>
    </source>
</evidence>
<dbReference type="InterPro" id="IPR019035">
    <property type="entry name" value="Mediator_Med12"/>
</dbReference>
<proteinExistence type="inferred from homology"/>
<evidence type="ECO:0000313" key="14">
    <source>
        <dbReference type="EMBL" id="KAJ6444090.1"/>
    </source>
</evidence>
<gene>
    <name evidence="14" type="primary">SRB8</name>
    <name evidence="14" type="ORF">O9K51_02484</name>
</gene>
<reference evidence="14" key="1">
    <citation type="submission" date="2023-01" db="EMBL/GenBank/DDBJ databases">
        <title>The growth and conidiation of Purpureocillium lavendulum are regulated by nitrogen source and histone H3K14 acetylation.</title>
        <authorList>
            <person name="Tang P."/>
            <person name="Han J."/>
            <person name="Zhang C."/>
            <person name="Tang P."/>
            <person name="Qi F."/>
            <person name="Zhang K."/>
            <person name="Liang L."/>
        </authorList>
    </citation>
    <scope>NUCLEOTIDE SEQUENCE</scope>
    <source>
        <strain evidence="14">YMF1.00683</strain>
    </source>
</reference>
<dbReference type="Pfam" id="PF25326">
    <property type="entry name" value="ARM_SRB8"/>
    <property type="match status" value="1"/>
</dbReference>
<organism evidence="14 15">
    <name type="scientific">Purpureocillium lavendulum</name>
    <dbReference type="NCBI Taxonomy" id="1247861"/>
    <lineage>
        <taxon>Eukaryota</taxon>
        <taxon>Fungi</taxon>
        <taxon>Dikarya</taxon>
        <taxon>Ascomycota</taxon>
        <taxon>Pezizomycotina</taxon>
        <taxon>Sordariomycetes</taxon>
        <taxon>Hypocreomycetidae</taxon>
        <taxon>Hypocreales</taxon>
        <taxon>Ophiocordycipitaceae</taxon>
        <taxon>Purpureocillium</taxon>
    </lineage>
</organism>
<comment type="caution">
    <text evidence="14">The sequence shown here is derived from an EMBL/GenBank/DDBJ whole genome shotgun (WGS) entry which is preliminary data.</text>
</comment>
<evidence type="ECO:0000256" key="12">
    <source>
        <dbReference type="SAM" id="MobiDB-lite"/>
    </source>
</evidence>
<comment type="function">
    <text evidence="10">Component of the SRB8-11 complex. The SRB8-11 complex is a regulatory module of the Mediator complex which is itself involved in regulation of basal and activated RNA polymerase II-dependent transcription. The SRB8-11 complex may be involved in the transcriptional repression of a subset of genes regulated by Mediator. It may inhibit the association of the Mediator complex with RNA polymerase II to form the holoenzyme complex.</text>
</comment>
<dbReference type="EMBL" id="JAQHRD010000002">
    <property type="protein sequence ID" value="KAJ6444090.1"/>
    <property type="molecule type" value="Genomic_DNA"/>
</dbReference>
<evidence type="ECO:0000256" key="10">
    <source>
        <dbReference type="ARBA" id="ARBA00025661"/>
    </source>
</evidence>
<evidence type="ECO:0000313" key="15">
    <source>
        <dbReference type="Proteomes" id="UP001163105"/>
    </source>
</evidence>
<keyword evidence="7" id="KW-0010">Activator</keyword>
<evidence type="ECO:0000256" key="7">
    <source>
        <dbReference type="ARBA" id="ARBA00023159"/>
    </source>
</evidence>
<evidence type="ECO:0000256" key="3">
    <source>
        <dbReference type="ARBA" id="ARBA00011629"/>
    </source>
</evidence>
<comment type="subcellular location">
    <subcellularLocation>
        <location evidence="1">Nucleus</location>
    </subcellularLocation>
</comment>
<keyword evidence="9" id="KW-0539">Nucleus</keyword>
<keyword evidence="8" id="KW-0804">Transcription</keyword>
<evidence type="ECO:0000256" key="4">
    <source>
        <dbReference type="ARBA" id="ARBA00019622"/>
    </source>
</evidence>
<dbReference type="Proteomes" id="UP001163105">
    <property type="component" value="Unassembled WGS sequence"/>
</dbReference>
<evidence type="ECO:0000259" key="13">
    <source>
        <dbReference type="SMART" id="SM01281"/>
    </source>
</evidence>
<evidence type="ECO:0000256" key="9">
    <source>
        <dbReference type="ARBA" id="ARBA00023242"/>
    </source>
</evidence>
<keyword evidence="15" id="KW-1185">Reference proteome</keyword>
<feature type="region of interest" description="Disordered" evidence="12">
    <location>
        <begin position="115"/>
        <end position="163"/>
    </location>
</feature>
<dbReference type="InterPro" id="IPR057344">
    <property type="entry name" value="ARM_SRB8"/>
</dbReference>
<dbReference type="GO" id="GO:0016592">
    <property type="term" value="C:mediator complex"/>
    <property type="evidence" value="ECO:0007669"/>
    <property type="project" value="InterPro"/>
</dbReference>
<evidence type="ECO:0000256" key="6">
    <source>
        <dbReference type="ARBA" id="ARBA00023015"/>
    </source>
</evidence>
<feature type="region of interest" description="Disordered" evidence="12">
    <location>
        <begin position="1"/>
        <end position="73"/>
    </location>
</feature>
<comment type="similarity">
    <text evidence="2">Belongs to the Mediator complex subunit 12 family.</text>
</comment>